<sequence>MTVEDGISSEILKATSEIARSLLDMYSGTPWNLSFSLQITMVFGRISQRVSNL</sequence>
<proteinExistence type="predicted"/>
<evidence type="ECO:0000313" key="2">
    <source>
        <dbReference type="Proteomes" id="UP000607653"/>
    </source>
</evidence>
<dbReference type="Proteomes" id="UP000607653">
    <property type="component" value="Unassembled WGS sequence"/>
</dbReference>
<organism evidence="1 2">
    <name type="scientific">Nelumbo nucifera</name>
    <name type="common">Sacred lotus</name>
    <dbReference type="NCBI Taxonomy" id="4432"/>
    <lineage>
        <taxon>Eukaryota</taxon>
        <taxon>Viridiplantae</taxon>
        <taxon>Streptophyta</taxon>
        <taxon>Embryophyta</taxon>
        <taxon>Tracheophyta</taxon>
        <taxon>Spermatophyta</taxon>
        <taxon>Magnoliopsida</taxon>
        <taxon>Proteales</taxon>
        <taxon>Nelumbonaceae</taxon>
        <taxon>Nelumbo</taxon>
    </lineage>
</organism>
<dbReference type="EMBL" id="DUZY01000001">
    <property type="protein sequence ID" value="DAD23167.1"/>
    <property type="molecule type" value="Genomic_DNA"/>
</dbReference>
<evidence type="ECO:0000313" key="1">
    <source>
        <dbReference type="EMBL" id="DAD23167.1"/>
    </source>
</evidence>
<dbReference type="AlphaFoldDB" id="A0A822XS55"/>
<protein>
    <submittedName>
        <fullName evidence="1">Uncharacterized protein</fullName>
    </submittedName>
</protein>
<keyword evidence="2" id="KW-1185">Reference proteome</keyword>
<reference evidence="1 2" key="1">
    <citation type="journal article" date="2020" name="Mol. Biol. Evol.">
        <title>Distinct Expression and Methylation Patterns for Genes with Different Fates following a Single Whole-Genome Duplication in Flowering Plants.</title>
        <authorList>
            <person name="Shi T."/>
            <person name="Rahmani R.S."/>
            <person name="Gugger P.F."/>
            <person name="Wang M."/>
            <person name="Li H."/>
            <person name="Zhang Y."/>
            <person name="Li Z."/>
            <person name="Wang Q."/>
            <person name="Van de Peer Y."/>
            <person name="Marchal K."/>
            <person name="Chen J."/>
        </authorList>
    </citation>
    <scope>NUCLEOTIDE SEQUENCE [LARGE SCALE GENOMIC DNA]</scope>
    <source>
        <tissue evidence="1">Leaf</tissue>
    </source>
</reference>
<gene>
    <name evidence="1" type="ORF">HUJ06_024630</name>
</gene>
<comment type="caution">
    <text evidence="1">The sequence shown here is derived from an EMBL/GenBank/DDBJ whole genome shotgun (WGS) entry which is preliminary data.</text>
</comment>
<name>A0A822XS55_NELNU</name>
<accession>A0A822XS55</accession>